<keyword evidence="1" id="KW-0812">Transmembrane</keyword>
<name>A0A4Z0GWZ7_9BACI</name>
<feature type="transmembrane region" description="Helical" evidence="1">
    <location>
        <begin position="192"/>
        <end position="210"/>
    </location>
</feature>
<accession>A0A4Z0GWZ7</accession>
<dbReference type="STRING" id="192814.GCA_900166575_03731"/>
<evidence type="ECO:0008006" key="4">
    <source>
        <dbReference type="Google" id="ProtNLM"/>
    </source>
</evidence>
<feature type="transmembrane region" description="Helical" evidence="1">
    <location>
        <begin position="119"/>
        <end position="136"/>
    </location>
</feature>
<proteinExistence type="predicted"/>
<feature type="transmembrane region" description="Helical" evidence="1">
    <location>
        <begin position="85"/>
        <end position="107"/>
    </location>
</feature>
<keyword evidence="3" id="KW-1185">Reference proteome</keyword>
<evidence type="ECO:0000256" key="1">
    <source>
        <dbReference type="SAM" id="Phobius"/>
    </source>
</evidence>
<feature type="transmembrane region" description="Helical" evidence="1">
    <location>
        <begin position="222"/>
        <end position="240"/>
    </location>
</feature>
<dbReference type="EMBL" id="SRJC01000004">
    <property type="protein sequence ID" value="TGB01903.1"/>
    <property type="molecule type" value="Genomic_DNA"/>
</dbReference>
<keyword evidence="1" id="KW-0472">Membrane</keyword>
<organism evidence="2 3">
    <name type="scientific">Halobacillus salinus</name>
    <dbReference type="NCBI Taxonomy" id="192814"/>
    <lineage>
        <taxon>Bacteria</taxon>
        <taxon>Bacillati</taxon>
        <taxon>Bacillota</taxon>
        <taxon>Bacilli</taxon>
        <taxon>Bacillales</taxon>
        <taxon>Bacillaceae</taxon>
        <taxon>Halobacillus</taxon>
    </lineage>
</organism>
<feature type="transmembrane region" description="Helical" evidence="1">
    <location>
        <begin position="7"/>
        <end position="24"/>
    </location>
</feature>
<dbReference type="Pfam" id="PF14158">
    <property type="entry name" value="YndJ"/>
    <property type="match status" value="1"/>
</dbReference>
<dbReference type="AlphaFoldDB" id="A0A4Z0GWZ7"/>
<dbReference type="Proteomes" id="UP000297982">
    <property type="component" value="Unassembled WGS sequence"/>
</dbReference>
<dbReference type="RefSeq" id="WP_135328197.1">
    <property type="nucleotide sequence ID" value="NZ_SRJC01000004.1"/>
</dbReference>
<keyword evidence="1" id="KW-1133">Transmembrane helix</keyword>
<gene>
    <name evidence="2" type="ORF">E4663_14810</name>
</gene>
<evidence type="ECO:0000313" key="3">
    <source>
        <dbReference type="Proteomes" id="UP000297982"/>
    </source>
</evidence>
<feature type="transmembrane region" description="Helical" evidence="1">
    <location>
        <begin position="252"/>
        <end position="272"/>
    </location>
</feature>
<comment type="caution">
    <text evidence="2">The sequence shown here is derived from an EMBL/GenBank/DDBJ whole genome shotgun (WGS) entry which is preliminary data.</text>
</comment>
<feature type="transmembrane region" description="Helical" evidence="1">
    <location>
        <begin position="284"/>
        <end position="303"/>
    </location>
</feature>
<sequence length="559" mass="63574">MKKPGRWIALVGFILLIVWNSIFHMTRIDAALGFSFLVLVPLLVEEVVKHQENRAEQWLRAVMQTSLPFAGAGVISVTMPPGQEAGWWAFVWFFYTLMLAFGGLMRLAGRGVRPLEETVIDVGLLYIAVGGAWLVISQSGWASFLPYTQTIVQLTAIHFHYAAFVLPLVTGFFGRFRSAGNRVRKQYTERPYHVLCIGVLIGPFLVAIGLDQGPPVEVVTVGLYVLILIWLAVWWFWLSVELPSWGSSAIRLASLLLVGTMILSFAYSWGLMSEAFGVSIGQMVSYHGLVNAFGFSILVTLAWRKASPPQRHPFTTFPVSNLRQRGYVGNDAIYRNGWAETYRREEGLVPTWKVFRSHHFDPTHVHPDIRKFYLRTDQFTMEADVRWEKRFRAFSKLSCSVTRKFGQINLPLTGRMNMSGEIVSISDKQDGREQVRAWVRKNEKTDEPVFTALYSYHKRASETYMNISLPLPLGTMTGILRPEHDGREGLVLTSHLRPDSRGDEGVYLTFGSWTIRTPLREWFHVSVRDGDLAARHQLAVWGIKFLTIDYILKEKEPTP</sequence>
<reference evidence="2 3" key="1">
    <citation type="journal article" date="2003" name="Int. J. Syst. Evol. Microbiol.">
        <title>Halobacillus salinus sp. nov., isolated from a salt lake on the coast of the East Sea in Korea.</title>
        <authorList>
            <person name="Yoon J.H."/>
            <person name="Kang K.H."/>
            <person name="Park Y.H."/>
        </authorList>
    </citation>
    <scope>NUCLEOTIDE SEQUENCE [LARGE SCALE GENOMIC DNA]</scope>
    <source>
        <strain evidence="2 3">HSL-3</strain>
    </source>
</reference>
<protein>
    <recommendedName>
        <fullName evidence="4">YndJ family transporter</fullName>
    </recommendedName>
</protein>
<dbReference type="InterPro" id="IPR025450">
    <property type="entry name" value="YndJ-like"/>
</dbReference>
<evidence type="ECO:0000313" key="2">
    <source>
        <dbReference type="EMBL" id="TGB01903.1"/>
    </source>
</evidence>
<feature type="transmembrane region" description="Helical" evidence="1">
    <location>
        <begin position="156"/>
        <end position="176"/>
    </location>
</feature>